<dbReference type="InterPro" id="IPR036390">
    <property type="entry name" value="WH_DNA-bd_sf"/>
</dbReference>
<protein>
    <submittedName>
        <fullName evidence="1">MarR family transcriptional regulator</fullName>
    </submittedName>
</protein>
<dbReference type="Gene3D" id="1.10.10.10">
    <property type="entry name" value="Winged helix-like DNA-binding domain superfamily/Winged helix DNA-binding domain"/>
    <property type="match status" value="1"/>
</dbReference>
<gene>
    <name evidence="1" type="ORF">GCM10007977_014040</name>
</gene>
<sequence length="201" mass="21917">MTLEAQAQKLVAGLVRVAVMAPTDGPEPEHGLPPAHRQVLLLLGRRDREFRLSDLAAELGSTVAATMALVSPLIAEGLVEMRPAPSYAARDMRVAATERGLATTPAPQNWAASLLGHVEDLDDKTQARLLRLVTARIGLLQQQGSIPVTKMCLSCRFFDGYRHPGTDNPHHCWFVDAPFGYRELRLHCPDHIAGHLPPQSG</sequence>
<dbReference type="Proteomes" id="UP000642070">
    <property type="component" value="Unassembled WGS sequence"/>
</dbReference>
<dbReference type="RefSeq" id="WP_190248875.1">
    <property type="nucleotide sequence ID" value="NZ_BMPI01000005.1"/>
</dbReference>
<evidence type="ECO:0000313" key="1">
    <source>
        <dbReference type="EMBL" id="GGM14156.1"/>
    </source>
</evidence>
<dbReference type="EMBL" id="BMPI01000005">
    <property type="protein sequence ID" value="GGM14156.1"/>
    <property type="molecule type" value="Genomic_DNA"/>
</dbReference>
<reference evidence="1" key="2">
    <citation type="submission" date="2020-09" db="EMBL/GenBank/DDBJ databases">
        <authorList>
            <person name="Sun Q."/>
            <person name="Ohkuma M."/>
        </authorList>
    </citation>
    <scope>NUCLEOTIDE SEQUENCE</scope>
    <source>
        <strain evidence="1">JCM 19831</strain>
    </source>
</reference>
<dbReference type="InterPro" id="IPR036388">
    <property type="entry name" value="WH-like_DNA-bd_sf"/>
</dbReference>
<dbReference type="SUPFAM" id="SSF46785">
    <property type="entry name" value="Winged helix' DNA-binding domain"/>
    <property type="match status" value="1"/>
</dbReference>
<organism evidence="1 2">
    <name type="scientific">Dactylosporangium sucinum</name>
    <dbReference type="NCBI Taxonomy" id="1424081"/>
    <lineage>
        <taxon>Bacteria</taxon>
        <taxon>Bacillati</taxon>
        <taxon>Actinomycetota</taxon>
        <taxon>Actinomycetes</taxon>
        <taxon>Micromonosporales</taxon>
        <taxon>Micromonosporaceae</taxon>
        <taxon>Dactylosporangium</taxon>
    </lineage>
</organism>
<name>A0A917T8W0_9ACTN</name>
<accession>A0A917T8W0</accession>
<comment type="caution">
    <text evidence="1">The sequence shown here is derived from an EMBL/GenBank/DDBJ whole genome shotgun (WGS) entry which is preliminary data.</text>
</comment>
<evidence type="ECO:0000313" key="2">
    <source>
        <dbReference type="Proteomes" id="UP000642070"/>
    </source>
</evidence>
<reference evidence="1" key="1">
    <citation type="journal article" date="2014" name="Int. J. Syst. Evol. Microbiol.">
        <title>Complete genome sequence of Corynebacterium casei LMG S-19264T (=DSM 44701T), isolated from a smear-ripened cheese.</title>
        <authorList>
            <consortium name="US DOE Joint Genome Institute (JGI-PGF)"/>
            <person name="Walter F."/>
            <person name="Albersmeier A."/>
            <person name="Kalinowski J."/>
            <person name="Ruckert C."/>
        </authorList>
    </citation>
    <scope>NUCLEOTIDE SEQUENCE</scope>
    <source>
        <strain evidence="1">JCM 19831</strain>
    </source>
</reference>
<dbReference type="AlphaFoldDB" id="A0A917T8W0"/>
<proteinExistence type="predicted"/>
<keyword evidence="2" id="KW-1185">Reference proteome</keyword>